<accession>A0A510V366</accession>
<dbReference type="Pfam" id="PF04230">
    <property type="entry name" value="PS_pyruv_trans"/>
    <property type="match status" value="1"/>
</dbReference>
<reference evidence="2 3" key="1">
    <citation type="submission" date="2019-07" db="EMBL/GenBank/DDBJ databases">
        <title>Whole genome shotgun sequence of Cellulomonas xylanilytica NBRC 101102.</title>
        <authorList>
            <person name="Hosoyama A."/>
            <person name="Uohara A."/>
            <person name="Ohji S."/>
            <person name="Ichikawa N."/>
        </authorList>
    </citation>
    <scope>NUCLEOTIDE SEQUENCE [LARGE SCALE GENOMIC DNA]</scope>
    <source>
        <strain evidence="2 3">NBRC 101102</strain>
    </source>
</reference>
<feature type="domain" description="Polysaccharide pyruvyl transferase" evidence="1">
    <location>
        <begin position="91"/>
        <end position="294"/>
    </location>
</feature>
<sequence length="359" mass="38604">MRVLVAWSDDRSRNLGVRALAHGSAALARRAFGDDCEVEFQNFGKGASPVPVGSLRSLAREHLDRHQVRDWLASFDLVVDTRSGDSFADIYGTKRLATMSAFADLARRAKVPVVLGPQTIGPFGSRVGRAIARHSMRTATLTMARDPASAAAAHDLGRDVDVLTTDVVFALPAPARTHTRDVLLNVSGLLWDGSPHVDGPTYRRTVDTLTTRLLAAGRRVTLLAHVLDSPLADNDVPAVQDVARAHPEVDVAIPTDLDDVRSIIASSELVIGSRMHACLNALSIGVPALPLAYSRKFAPLLDSLGWSSTVDLRTSSDPAGEVLAHLDDPELPDRAGTVQQRAAELLRPAEDALRTALRR</sequence>
<dbReference type="AlphaFoldDB" id="A0A510V366"/>
<comment type="caution">
    <text evidence="2">The sequence shown here is derived from an EMBL/GenBank/DDBJ whole genome shotgun (WGS) entry which is preliminary data.</text>
</comment>
<dbReference type="PANTHER" id="PTHR36836">
    <property type="entry name" value="COLANIC ACID BIOSYNTHESIS PROTEIN WCAK"/>
    <property type="match status" value="1"/>
</dbReference>
<evidence type="ECO:0000313" key="2">
    <source>
        <dbReference type="EMBL" id="GEK21322.1"/>
    </source>
</evidence>
<dbReference type="InterPro" id="IPR007345">
    <property type="entry name" value="Polysacch_pyruvyl_Trfase"/>
</dbReference>
<organism evidence="2 3">
    <name type="scientific">Cellulomonas xylanilytica</name>
    <dbReference type="NCBI Taxonomy" id="233583"/>
    <lineage>
        <taxon>Bacteria</taxon>
        <taxon>Bacillati</taxon>
        <taxon>Actinomycetota</taxon>
        <taxon>Actinomycetes</taxon>
        <taxon>Micrococcales</taxon>
        <taxon>Cellulomonadaceae</taxon>
        <taxon>Cellulomonas</taxon>
    </lineage>
</organism>
<keyword evidence="3" id="KW-1185">Reference proteome</keyword>
<dbReference type="PANTHER" id="PTHR36836:SF1">
    <property type="entry name" value="COLANIC ACID BIOSYNTHESIS PROTEIN WCAK"/>
    <property type="match status" value="1"/>
</dbReference>
<dbReference type="EMBL" id="BJUB01000005">
    <property type="protein sequence ID" value="GEK21322.1"/>
    <property type="molecule type" value="Genomic_DNA"/>
</dbReference>
<dbReference type="Proteomes" id="UP000321118">
    <property type="component" value="Unassembled WGS sequence"/>
</dbReference>
<gene>
    <name evidence="2" type="ORF">CXY01_18420</name>
</gene>
<name>A0A510V366_9CELL</name>
<proteinExistence type="predicted"/>
<dbReference type="OrthoDB" id="9771846at2"/>
<evidence type="ECO:0000313" key="3">
    <source>
        <dbReference type="Proteomes" id="UP000321118"/>
    </source>
</evidence>
<evidence type="ECO:0000259" key="1">
    <source>
        <dbReference type="Pfam" id="PF04230"/>
    </source>
</evidence>
<dbReference type="RefSeq" id="WP_146927140.1">
    <property type="nucleotide sequence ID" value="NZ_BJUB01000005.1"/>
</dbReference>
<protein>
    <recommendedName>
        <fullName evidence="1">Polysaccharide pyruvyl transferase domain-containing protein</fullName>
    </recommendedName>
</protein>